<sequence length="256" mass="29672">MARPYDKRLYFAFSETICIMSYVSLLEGGGWSQYSNHASQVYYMNLETQESQYAIPAGWEDHPGDTWNYDSTYMHWVNARTGRVIFIDPNPPPPQLYTEDRHIATHIRTLDRHLDSSEALYRRATTGILRFLFRGEGGYDVIQEDSRDTSAPDHTVFKVECRAGGSTYMYDFLMVECKKADYNWEAAVEHLTRHCENGHNESGQVYGMIQVGMNVQFFHWGNTTLTTMSGVFHLRNDPEEITQWAEYLKANPFPFV</sequence>
<reference evidence="2 3" key="1">
    <citation type="journal article" date="2018" name="PLoS Genet.">
        <title>Repeat elements organise 3D genome structure and mediate transcription in the filamentous fungus Epichloe festucae.</title>
        <authorList>
            <person name="Winter D.J."/>
            <person name="Ganley A.R.D."/>
            <person name="Young C.A."/>
            <person name="Liachko I."/>
            <person name="Schardl C.L."/>
            <person name="Dupont P.Y."/>
            <person name="Berry D."/>
            <person name="Ram A."/>
            <person name="Scott B."/>
            <person name="Cox M.P."/>
        </authorList>
    </citation>
    <scope>NUCLEOTIDE SEQUENCE [LARGE SCALE GENOMIC DNA]</scope>
    <source>
        <strain evidence="2 3">Fl1</strain>
    </source>
</reference>
<gene>
    <name evidence="2" type="ORF">C2857_007894</name>
</gene>
<name>A0A7S9KR49_EPIFF</name>
<proteinExistence type="predicted"/>
<evidence type="ECO:0000259" key="1">
    <source>
        <dbReference type="PROSITE" id="PS50020"/>
    </source>
</evidence>
<organism evidence="2 3">
    <name type="scientific">Epichloe festucae (strain Fl1)</name>
    <dbReference type="NCBI Taxonomy" id="877507"/>
    <lineage>
        <taxon>Eukaryota</taxon>
        <taxon>Fungi</taxon>
        <taxon>Dikarya</taxon>
        <taxon>Ascomycota</taxon>
        <taxon>Pezizomycotina</taxon>
        <taxon>Sordariomycetes</taxon>
        <taxon>Hypocreomycetidae</taxon>
        <taxon>Hypocreales</taxon>
        <taxon>Clavicipitaceae</taxon>
        <taxon>Epichloe</taxon>
    </lineage>
</organism>
<dbReference type="Proteomes" id="UP000594364">
    <property type="component" value="Chromosome 2"/>
</dbReference>
<keyword evidence="3" id="KW-1185">Reference proteome</keyword>
<dbReference type="PROSITE" id="PS01159">
    <property type="entry name" value="WW_DOMAIN_1"/>
    <property type="match status" value="1"/>
</dbReference>
<feature type="domain" description="WW" evidence="1">
    <location>
        <begin position="30"/>
        <end position="58"/>
    </location>
</feature>
<evidence type="ECO:0000313" key="2">
    <source>
        <dbReference type="EMBL" id="QPG98716.1"/>
    </source>
</evidence>
<dbReference type="EMBL" id="CP031386">
    <property type="protein sequence ID" value="QPG98716.1"/>
    <property type="molecule type" value="Genomic_DNA"/>
</dbReference>
<dbReference type="InterPro" id="IPR001202">
    <property type="entry name" value="WW_dom"/>
</dbReference>
<dbReference type="PROSITE" id="PS50020">
    <property type="entry name" value="WW_DOMAIN_2"/>
    <property type="match status" value="1"/>
</dbReference>
<dbReference type="OrthoDB" id="5092031at2759"/>
<protein>
    <recommendedName>
        <fullName evidence="1">WW domain-containing protein</fullName>
    </recommendedName>
</protein>
<accession>A0A7S9KR49</accession>
<evidence type="ECO:0000313" key="3">
    <source>
        <dbReference type="Proteomes" id="UP000594364"/>
    </source>
</evidence>
<dbReference type="AlphaFoldDB" id="A0A7S9KR49"/>